<reference evidence="2" key="3">
    <citation type="submission" date="2025-09" db="UniProtKB">
        <authorList>
            <consortium name="Ensembl"/>
        </authorList>
    </citation>
    <scope>IDENTIFICATION</scope>
</reference>
<dbReference type="AlphaFoldDB" id="A0AAY4E9A6"/>
<protein>
    <recommendedName>
        <fullName evidence="1">Cohesin subunit SCC3/SA HEAT-repeats domain-containing protein</fullName>
    </recommendedName>
</protein>
<evidence type="ECO:0000259" key="1">
    <source>
        <dbReference type="Pfam" id="PF24571"/>
    </source>
</evidence>
<accession>A0AAY4E9A6</accession>
<sequence length="106" mass="11965">MQEYGEWPVAGGALLCVSSGVWNRQGPGVSTIILLCLYLCQYHEHGDYLVDSFWDAAGTELRDWETTVSLLLSEEWGPEEGENLPQIQYKGTNKTDIKFISDIFFS</sequence>
<reference evidence="2 3" key="1">
    <citation type="submission" date="2020-06" db="EMBL/GenBank/DDBJ databases">
        <authorList>
            <consortium name="Wellcome Sanger Institute Data Sharing"/>
        </authorList>
    </citation>
    <scope>NUCLEOTIDE SEQUENCE [LARGE SCALE GENOMIC DNA]</scope>
</reference>
<dbReference type="InterPro" id="IPR056396">
    <property type="entry name" value="HEAT_SCC3-SA"/>
</dbReference>
<dbReference type="Proteomes" id="UP000694580">
    <property type="component" value="Chromosome 18"/>
</dbReference>
<feature type="domain" description="Cohesin subunit SCC3/SA HEAT-repeats" evidence="1">
    <location>
        <begin position="48"/>
        <end position="80"/>
    </location>
</feature>
<dbReference type="Pfam" id="PF24571">
    <property type="entry name" value="HEAT_SCC3-SA"/>
    <property type="match status" value="1"/>
</dbReference>
<organism evidence="2 3">
    <name type="scientific">Denticeps clupeoides</name>
    <name type="common">denticle herring</name>
    <dbReference type="NCBI Taxonomy" id="299321"/>
    <lineage>
        <taxon>Eukaryota</taxon>
        <taxon>Metazoa</taxon>
        <taxon>Chordata</taxon>
        <taxon>Craniata</taxon>
        <taxon>Vertebrata</taxon>
        <taxon>Euteleostomi</taxon>
        <taxon>Actinopterygii</taxon>
        <taxon>Neopterygii</taxon>
        <taxon>Teleostei</taxon>
        <taxon>Clupei</taxon>
        <taxon>Clupeiformes</taxon>
        <taxon>Denticipitoidei</taxon>
        <taxon>Denticipitidae</taxon>
        <taxon>Denticeps</taxon>
    </lineage>
</organism>
<name>A0AAY4E9A6_9TELE</name>
<dbReference type="Ensembl" id="ENSDCDT00010064046.1">
    <property type="protein sequence ID" value="ENSDCDP00010053541.1"/>
    <property type="gene ID" value="ENSDCDG00010031073.1"/>
</dbReference>
<evidence type="ECO:0000313" key="2">
    <source>
        <dbReference type="Ensembl" id="ENSDCDP00010053541.1"/>
    </source>
</evidence>
<keyword evidence="3" id="KW-1185">Reference proteome</keyword>
<evidence type="ECO:0000313" key="3">
    <source>
        <dbReference type="Proteomes" id="UP000694580"/>
    </source>
</evidence>
<reference evidence="2" key="2">
    <citation type="submission" date="2025-08" db="UniProtKB">
        <authorList>
            <consortium name="Ensembl"/>
        </authorList>
    </citation>
    <scope>IDENTIFICATION</scope>
</reference>
<proteinExistence type="predicted"/>